<dbReference type="SUPFAM" id="SSF50939">
    <property type="entry name" value="Sialidases"/>
    <property type="match status" value="1"/>
</dbReference>
<accession>A0A7L5E4A1</accession>
<dbReference type="Proteomes" id="UP000503278">
    <property type="component" value="Chromosome"/>
</dbReference>
<feature type="domain" description="Photosynthesis system II assembly factor Ycf48/Hcf136-like" evidence="4">
    <location>
        <begin position="37"/>
        <end position="109"/>
    </location>
</feature>
<name>A0A7L5E4A1_9SPHI</name>
<dbReference type="EMBL" id="CP051682">
    <property type="protein sequence ID" value="QJD95176.1"/>
    <property type="molecule type" value="Genomic_DNA"/>
</dbReference>
<dbReference type="PANTHER" id="PTHR47199">
    <property type="entry name" value="PHOTOSYSTEM II STABILITY/ASSEMBLY FACTOR HCF136, CHLOROPLASTIC"/>
    <property type="match status" value="1"/>
</dbReference>
<organism evidence="5 6">
    <name type="scientific">Mucilaginibacter robiniae</name>
    <dbReference type="NCBI Taxonomy" id="2728022"/>
    <lineage>
        <taxon>Bacteria</taxon>
        <taxon>Pseudomonadati</taxon>
        <taxon>Bacteroidota</taxon>
        <taxon>Sphingobacteriia</taxon>
        <taxon>Sphingobacteriales</taxon>
        <taxon>Sphingobacteriaceae</taxon>
        <taxon>Mucilaginibacter</taxon>
    </lineage>
</organism>
<evidence type="ECO:0000256" key="1">
    <source>
        <dbReference type="ARBA" id="ARBA00022531"/>
    </source>
</evidence>
<dbReference type="AlphaFoldDB" id="A0A7L5E4A1"/>
<evidence type="ECO:0000259" key="4">
    <source>
        <dbReference type="Pfam" id="PF14870"/>
    </source>
</evidence>
<dbReference type="GO" id="GO:0009523">
    <property type="term" value="C:photosystem II"/>
    <property type="evidence" value="ECO:0007669"/>
    <property type="project" value="UniProtKB-KW"/>
</dbReference>
<protein>
    <submittedName>
        <fullName evidence="5">Oxidoreductase</fullName>
    </submittedName>
</protein>
<evidence type="ECO:0000256" key="2">
    <source>
        <dbReference type="ARBA" id="ARBA00023276"/>
    </source>
</evidence>
<dbReference type="InterPro" id="IPR036278">
    <property type="entry name" value="Sialidase_sf"/>
</dbReference>
<dbReference type="KEGG" id="mrob:HH214_04420"/>
<keyword evidence="2" id="KW-0604">Photosystem II</keyword>
<dbReference type="InterPro" id="IPR028203">
    <property type="entry name" value="PSII_CF48-like_dom"/>
</dbReference>
<feature type="chain" id="PRO_5029765261" evidence="3">
    <location>
        <begin position="20"/>
        <end position="334"/>
    </location>
</feature>
<dbReference type="InterPro" id="IPR015943">
    <property type="entry name" value="WD40/YVTN_repeat-like_dom_sf"/>
</dbReference>
<feature type="signal peptide" evidence="3">
    <location>
        <begin position="1"/>
        <end position="19"/>
    </location>
</feature>
<evidence type="ECO:0000313" key="6">
    <source>
        <dbReference type="Proteomes" id="UP000503278"/>
    </source>
</evidence>
<keyword evidence="6" id="KW-1185">Reference proteome</keyword>
<dbReference type="Pfam" id="PF14870">
    <property type="entry name" value="PSII_BNR"/>
    <property type="match status" value="1"/>
</dbReference>
<reference evidence="5 6" key="1">
    <citation type="submission" date="2020-04" db="EMBL/GenBank/DDBJ databases">
        <title>Genome sequencing of novel species.</title>
        <authorList>
            <person name="Heo J."/>
            <person name="Kim S.-J."/>
            <person name="Kim J.-S."/>
            <person name="Hong S.-B."/>
            <person name="Kwon S.-W."/>
        </authorList>
    </citation>
    <scope>NUCLEOTIDE SEQUENCE [LARGE SCALE GENOMIC DNA]</scope>
    <source>
        <strain evidence="5 6">F39-2</strain>
    </source>
</reference>
<gene>
    <name evidence="5" type="ORF">HH214_04420</name>
</gene>
<dbReference type="PANTHER" id="PTHR47199:SF2">
    <property type="entry name" value="PHOTOSYSTEM II STABILITY_ASSEMBLY FACTOR HCF136, CHLOROPLASTIC"/>
    <property type="match status" value="1"/>
</dbReference>
<evidence type="ECO:0000313" key="5">
    <source>
        <dbReference type="EMBL" id="QJD95176.1"/>
    </source>
</evidence>
<proteinExistence type="predicted"/>
<dbReference type="Gene3D" id="2.130.10.10">
    <property type="entry name" value="YVTN repeat-like/Quinoprotein amine dehydrogenase"/>
    <property type="match status" value="1"/>
</dbReference>
<evidence type="ECO:0000256" key="3">
    <source>
        <dbReference type="SAM" id="SignalP"/>
    </source>
</evidence>
<keyword evidence="3" id="KW-0732">Signal</keyword>
<keyword evidence="1" id="KW-0602">Photosynthesis</keyword>
<dbReference type="GO" id="GO:0015979">
    <property type="term" value="P:photosynthesis"/>
    <property type="evidence" value="ECO:0007669"/>
    <property type="project" value="UniProtKB-KW"/>
</dbReference>
<dbReference type="RefSeq" id="WP_169606193.1">
    <property type="nucleotide sequence ID" value="NZ_CP051682.1"/>
</dbReference>
<sequence length="334" mass="35936">MKHAFVWLILLLSMQLALAQSIRVVEQGQPCSIRGLSVVDDRVAWASGSKGHVAISTNGGQTWQWRQVKGFEQSDFRDIEAFSAREAIIMSSGTPAVILKTIDGGESWNVCYRNPDKAYFLDAMTFADPQHGYILGDPINGKFLLLQTINGGQSWAPFAVQPTAMPNEAAFAASGTCIRVNKNNLYVVTGGATARLLATPLNTAKWTYTNLPITHGQASTGAFSVAFGSRSAIIVGGNYASPKLTDSVACYISLPAVTQISLAKSVPAGYQSGVEYLGQETFLATGTSGTNWSTDNGQTWRQIDQESYNTCQKAKRGKLVLLAGDKGRIAILQQ</sequence>